<evidence type="ECO:0000313" key="5">
    <source>
        <dbReference type="EMBL" id="EDY20263.1"/>
    </source>
</evidence>
<dbReference type="InterPro" id="IPR029061">
    <property type="entry name" value="THDP-binding"/>
</dbReference>
<dbReference type="InterPro" id="IPR050642">
    <property type="entry name" value="PDH_E1_Alpha_Subunit"/>
</dbReference>
<dbReference type="AlphaFoldDB" id="B4CZU9"/>
<comment type="cofactor">
    <cofactor evidence="1">
        <name>thiamine diphosphate</name>
        <dbReference type="ChEBI" id="CHEBI:58937"/>
    </cofactor>
</comment>
<keyword evidence="2" id="KW-0560">Oxidoreductase</keyword>
<feature type="domain" description="Dehydrogenase E1 component" evidence="4">
    <location>
        <begin position="30"/>
        <end position="270"/>
    </location>
</feature>
<dbReference type="InterPro" id="IPR001017">
    <property type="entry name" value="DH_E1"/>
</dbReference>
<dbReference type="CDD" id="cd02000">
    <property type="entry name" value="TPP_E1_PDC_ADC_BCADC"/>
    <property type="match status" value="1"/>
</dbReference>
<name>B4CZU9_9BACT</name>
<reference evidence="5 6" key="1">
    <citation type="journal article" date="2011" name="J. Bacteriol.">
        <title>Genome sequence of Chthoniobacter flavus Ellin428, an aerobic heterotrophic soil bacterium.</title>
        <authorList>
            <person name="Kant R."/>
            <person name="van Passel M.W."/>
            <person name="Palva A."/>
            <person name="Lucas S."/>
            <person name="Lapidus A."/>
            <person name="Glavina Del Rio T."/>
            <person name="Dalin E."/>
            <person name="Tice H."/>
            <person name="Bruce D."/>
            <person name="Goodwin L."/>
            <person name="Pitluck S."/>
            <person name="Larimer F.W."/>
            <person name="Land M.L."/>
            <person name="Hauser L."/>
            <person name="Sangwan P."/>
            <person name="de Vos W.M."/>
            <person name="Janssen P.H."/>
            <person name="Smidt H."/>
        </authorList>
    </citation>
    <scope>NUCLEOTIDE SEQUENCE [LARGE SCALE GENOMIC DNA]</scope>
    <source>
        <strain evidence="5 6">Ellin428</strain>
    </source>
</reference>
<dbReference type="InParanoid" id="B4CZU9"/>
<dbReference type="PANTHER" id="PTHR11516:SF2">
    <property type="entry name" value="PYRUVATE DEHYDROGENASE ALPHA SUBUNIT"/>
    <property type="match status" value="1"/>
</dbReference>
<keyword evidence="6" id="KW-1185">Reference proteome</keyword>
<gene>
    <name evidence="5" type="ORF">CfE428DRAFT_2187</name>
</gene>
<dbReference type="GO" id="GO:0006086">
    <property type="term" value="P:pyruvate decarboxylation to acetyl-CoA"/>
    <property type="evidence" value="ECO:0007669"/>
    <property type="project" value="TreeGrafter"/>
</dbReference>
<dbReference type="EMBL" id="ABVL01000005">
    <property type="protein sequence ID" value="EDY20263.1"/>
    <property type="molecule type" value="Genomic_DNA"/>
</dbReference>
<organism evidence="5 6">
    <name type="scientific">Chthoniobacter flavus Ellin428</name>
    <dbReference type="NCBI Taxonomy" id="497964"/>
    <lineage>
        <taxon>Bacteria</taxon>
        <taxon>Pseudomonadati</taxon>
        <taxon>Verrucomicrobiota</taxon>
        <taxon>Spartobacteria</taxon>
        <taxon>Chthoniobacterales</taxon>
        <taxon>Chthoniobacteraceae</taxon>
        <taxon>Chthoniobacter</taxon>
    </lineage>
</organism>
<dbReference type="SUPFAM" id="SSF52518">
    <property type="entry name" value="Thiamin diphosphate-binding fold (THDP-binding)"/>
    <property type="match status" value="1"/>
</dbReference>
<evidence type="ECO:0000259" key="4">
    <source>
        <dbReference type="Pfam" id="PF00676"/>
    </source>
</evidence>
<dbReference type="RefSeq" id="WP_006979512.1">
    <property type="nucleotide sequence ID" value="NZ_ABVL01000005.1"/>
</dbReference>
<evidence type="ECO:0000256" key="2">
    <source>
        <dbReference type="ARBA" id="ARBA00023002"/>
    </source>
</evidence>
<accession>B4CZU9</accession>
<dbReference type="Pfam" id="PF00676">
    <property type="entry name" value="E1_dh"/>
    <property type="match status" value="1"/>
</dbReference>
<dbReference type="PANTHER" id="PTHR11516">
    <property type="entry name" value="PYRUVATE DEHYDROGENASE E1 COMPONENT, ALPHA SUBUNIT BACTERIAL AND ORGANELLAR"/>
    <property type="match status" value="1"/>
</dbReference>
<comment type="caution">
    <text evidence="5">The sequence shown here is derived from an EMBL/GenBank/DDBJ whole genome shotgun (WGS) entry which is preliminary data.</text>
</comment>
<evidence type="ECO:0000256" key="3">
    <source>
        <dbReference type="ARBA" id="ARBA00023052"/>
    </source>
</evidence>
<dbReference type="eggNOG" id="COG1071">
    <property type="taxonomic scope" value="Bacteria"/>
</dbReference>
<evidence type="ECO:0000256" key="1">
    <source>
        <dbReference type="ARBA" id="ARBA00001964"/>
    </source>
</evidence>
<dbReference type="Gene3D" id="3.40.50.970">
    <property type="match status" value="1"/>
</dbReference>
<proteinExistence type="predicted"/>
<keyword evidence="3" id="KW-0786">Thiamine pyrophosphate</keyword>
<protein>
    <submittedName>
        <fullName evidence="5">Dehydrogenase E1 component</fullName>
    </submittedName>
</protein>
<dbReference type="GO" id="GO:0016624">
    <property type="term" value="F:oxidoreductase activity, acting on the aldehyde or oxo group of donors, disulfide as acceptor"/>
    <property type="evidence" value="ECO:0007669"/>
    <property type="project" value="InterPro"/>
</dbReference>
<dbReference type="STRING" id="497964.CfE428DRAFT_2187"/>
<evidence type="ECO:0000313" key="6">
    <source>
        <dbReference type="Proteomes" id="UP000005824"/>
    </source>
</evidence>
<sequence>MIPPANLSHPVSSANASACPSRETLELLLLIRHFEETLLRLFQSGKIHGTTHTCLGQEYIPVAVMPLLRDDDFVFSNHRGHGHYLARFRDPEGLLAEIMGREGGTCDGVGGSQHLRRDRYISTGVQGESLPVAVGAALQLRRKKRGGLAVPFIGDGTWGQGAVYEALNMAALWNAPVVVIVENNGIAQTTVRSANMAGNIEGRARAFGVEYLRCTGHEAEALQARLAPELDRVRQSGAPLVVEFETRRLAAHSKGDDTRTPEEVAALRAIDWGADYQARWPEIFAEVDARMRDRMAAIVEEVESRALSSWSNR</sequence>
<dbReference type="Proteomes" id="UP000005824">
    <property type="component" value="Unassembled WGS sequence"/>
</dbReference>